<keyword evidence="4" id="KW-0547">Nucleotide-binding</keyword>
<organism evidence="8 9">
    <name type="scientific">Candidatus Ornithospirochaeta stercoravium</name>
    <dbReference type="NCBI Taxonomy" id="2840897"/>
    <lineage>
        <taxon>Bacteria</taxon>
        <taxon>Pseudomonadati</taxon>
        <taxon>Spirochaetota</taxon>
        <taxon>Spirochaetia</taxon>
        <taxon>Spirochaetales</taxon>
        <taxon>Spirochaetaceae</taxon>
        <taxon>Spirochaetaceae incertae sedis</taxon>
        <taxon>Candidatus Ornithospirochaeta</taxon>
    </lineage>
</organism>
<dbReference type="InterPro" id="IPR051451">
    <property type="entry name" value="PhoH2-like"/>
</dbReference>
<evidence type="ECO:0000259" key="7">
    <source>
        <dbReference type="Pfam" id="PF02562"/>
    </source>
</evidence>
<dbReference type="InterPro" id="IPR003714">
    <property type="entry name" value="PhoH"/>
</dbReference>
<dbReference type="AlphaFoldDB" id="A0A9D9ID00"/>
<comment type="similarity">
    <text evidence="2">Belongs to the PhoH family.</text>
</comment>
<comment type="caution">
    <text evidence="8">The sequence shown here is derived from an EMBL/GenBank/DDBJ whole genome shotgun (WGS) entry which is preliminary data.</text>
</comment>
<evidence type="ECO:0000313" key="9">
    <source>
        <dbReference type="Proteomes" id="UP000810292"/>
    </source>
</evidence>
<dbReference type="EMBL" id="JADIMF010000118">
    <property type="protein sequence ID" value="MBO8469569.1"/>
    <property type="molecule type" value="Genomic_DNA"/>
</dbReference>
<evidence type="ECO:0000256" key="4">
    <source>
        <dbReference type="ARBA" id="ARBA00022741"/>
    </source>
</evidence>
<dbReference type="SUPFAM" id="SSF52540">
    <property type="entry name" value="P-loop containing nucleoside triphosphate hydrolases"/>
    <property type="match status" value="1"/>
</dbReference>
<reference evidence="8" key="1">
    <citation type="submission" date="2020-10" db="EMBL/GenBank/DDBJ databases">
        <authorList>
            <person name="Gilroy R."/>
        </authorList>
    </citation>
    <scope>NUCLEOTIDE SEQUENCE</scope>
    <source>
        <strain evidence="8">14700</strain>
    </source>
</reference>
<dbReference type="FunFam" id="3.40.50.300:FF:000013">
    <property type="entry name" value="PhoH family ATPase"/>
    <property type="match status" value="1"/>
</dbReference>
<reference evidence="8" key="2">
    <citation type="journal article" date="2021" name="PeerJ">
        <title>Extensive microbial diversity within the chicken gut microbiome revealed by metagenomics and culture.</title>
        <authorList>
            <person name="Gilroy R."/>
            <person name="Ravi A."/>
            <person name="Getino M."/>
            <person name="Pursley I."/>
            <person name="Horton D.L."/>
            <person name="Alikhan N.F."/>
            <person name="Baker D."/>
            <person name="Gharbi K."/>
            <person name="Hall N."/>
            <person name="Watson M."/>
            <person name="Adriaenssens E.M."/>
            <person name="Foster-Nyarko E."/>
            <person name="Jarju S."/>
            <person name="Secka A."/>
            <person name="Antonio M."/>
            <person name="Oren A."/>
            <person name="Chaudhuri R.R."/>
            <person name="La Ragione R."/>
            <person name="Hildebrand F."/>
            <person name="Pallen M.J."/>
        </authorList>
    </citation>
    <scope>NUCLEOTIDE SEQUENCE</scope>
    <source>
        <strain evidence="8">14700</strain>
    </source>
</reference>
<evidence type="ECO:0000256" key="2">
    <source>
        <dbReference type="ARBA" id="ARBA00010393"/>
    </source>
</evidence>
<name>A0A9D9ID00_9SPIO</name>
<evidence type="ECO:0000256" key="3">
    <source>
        <dbReference type="ARBA" id="ARBA00022490"/>
    </source>
</evidence>
<sequence>MSVSYSFTPEHAQLVLGANDSNLPYLEMLLSSDLSVRGTSISADGDIPMFVPFMKRLEKAASERGALKEAEIFMEFQYLSEPDAIPVETDKLQITAAGKTIYPKSKSENRLFSALRTSEVVFASGPAGTGKTFVSVIWALSEVLSGRKSKLLLTRPVVEAGESLGFLPGDLQQKLNPYLRPLYDAMEYVLTPSQIKRLEESGAVEIAPLAYMRGRSVNNAVMILDEAQNATKSQMRMFLTRLGENSQAIATGDPSQIDLPHRSDSGLIEAIETLDGIHGVSVIRFSHNDTVRSRIVREIVKAYTDKGRREGDEQSGF</sequence>
<evidence type="ECO:0000313" key="8">
    <source>
        <dbReference type="EMBL" id="MBO8469569.1"/>
    </source>
</evidence>
<evidence type="ECO:0000256" key="1">
    <source>
        <dbReference type="ARBA" id="ARBA00004496"/>
    </source>
</evidence>
<dbReference type="InterPro" id="IPR027417">
    <property type="entry name" value="P-loop_NTPase"/>
</dbReference>
<evidence type="ECO:0000256" key="6">
    <source>
        <dbReference type="ARBA" id="ARBA00039970"/>
    </source>
</evidence>
<proteinExistence type="inferred from homology"/>
<gene>
    <name evidence="8" type="ORF">IAA72_07280</name>
</gene>
<protein>
    <recommendedName>
        <fullName evidence="6">PhoH-like protein</fullName>
    </recommendedName>
</protein>
<dbReference type="GO" id="GO:0005829">
    <property type="term" value="C:cytosol"/>
    <property type="evidence" value="ECO:0007669"/>
    <property type="project" value="TreeGrafter"/>
</dbReference>
<dbReference type="Pfam" id="PF02562">
    <property type="entry name" value="PhoH"/>
    <property type="match status" value="1"/>
</dbReference>
<keyword evidence="3" id="KW-0963">Cytoplasm</keyword>
<dbReference type="Proteomes" id="UP000810292">
    <property type="component" value="Unassembled WGS sequence"/>
</dbReference>
<accession>A0A9D9ID00</accession>
<dbReference type="Gene3D" id="3.40.50.300">
    <property type="entry name" value="P-loop containing nucleotide triphosphate hydrolases"/>
    <property type="match status" value="1"/>
</dbReference>
<dbReference type="PANTHER" id="PTHR30473">
    <property type="entry name" value="PROTEIN PHOH"/>
    <property type="match status" value="1"/>
</dbReference>
<feature type="domain" description="PhoH-like protein" evidence="7">
    <location>
        <begin position="101"/>
        <end position="303"/>
    </location>
</feature>
<comment type="subcellular location">
    <subcellularLocation>
        <location evidence="1">Cytoplasm</location>
    </subcellularLocation>
</comment>
<dbReference type="PANTHER" id="PTHR30473:SF1">
    <property type="entry name" value="PHOH-LIKE PROTEIN"/>
    <property type="match status" value="1"/>
</dbReference>
<keyword evidence="5" id="KW-0067">ATP-binding</keyword>
<evidence type="ECO:0000256" key="5">
    <source>
        <dbReference type="ARBA" id="ARBA00022840"/>
    </source>
</evidence>
<dbReference type="GO" id="GO:0005524">
    <property type="term" value="F:ATP binding"/>
    <property type="evidence" value="ECO:0007669"/>
    <property type="project" value="UniProtKB-KW"/>
</dbReference>